<feature type="region of interest" description="Disordered" evidence="2">
    <location>
        <begin position="182"/>
        <end position="275"/>
    </location>
</feature>
<gene>
    <name evidence="3" type="ORF">CSSPTR1EN2_LOCUS18553</name>
</gene>
<feature type="region of interest" description="Disordered" evidence="2">
    <location>
        <begin position="934"/>
        <end position="956"/>
    </location>
</feature>
<dbReference type="Proteomes" id="UP001497512">
    <property type="component" value="Chromosome 5"/>
</dbReference>
<feature type="region of interest" description="Disordered" evidence="2">
    <location>
        <begin position="328"/>
        <end position="376"/>
    </location>
</feature>
<name>A0ABP0UQT2_9BRYO</name>
<dbReference type="PANTHER" id="PTHR33476">
    <property type="entry name" value="EMB|CAB62613.1"/>
    <property type="match status" value="1"/>
</dbReference>
<sequence>MGAKHSKREATVGSPAANGSLCSKVARSRSLPVRGFARRLDGGDGRSFRRRISHDEISLREKLEEHQRLIGGLDKDRIDEETVKDRFSVFCAGKKSHDVVQNCISPFLDDKKYRGTIHEAETNENCTTEIGSNAHEECLTQDVKLAVCVSASSNFEGSCENVVGAQDTGYVFPTEPAAVVKGESALTRSQEQQGKSDSGTGHYDAHSSAGSTEVLSDDTVETAVENGLISVSKPSSPEKISLEGIQSERTPPSEKEPHAAIESATERSKQSPLEVCSASDSGAYYQFQAQKPSSKGSRLQRQRRKLVFEQGFEVTGVVLEENMGLKGKLSLSSNSGKRQKDLQRNSLSDGSEFMWGSLPGKRMKDGLTEEEQSPGLSDIRPDAFAWGLMGRSDPFLGFDAARVFGQHLEVEDQMTVQRARTPSKSERWRVTTQKTRGLRAAPKCVSSLQAQFLDERDRDHDMAIGPLEGLLFSFGVGVGVMSVASTNRSEVERLSHLLKEAQCQMQDLKRELANGGCMSEGKKGAQKVQPVLVVDEVERPFVGKEAQRTVIIPQITSQDIQRTLAHRDASDTMPSEGYKSVKSVVTVKSSLSKGDQMAELEAELEAELDQLTGGDSEDLALTGLPAHIEEESDDDNDDDYSAPAEPVYMNNYAVSPRELTRLLHKLQSMRQEELITELEEALQIAQTQLESKEKELELWKDCDDTMVAQTPIAAKVPIDGPVTCSERDVEVTSIVKSSLPSEDQASFHSSLQNLFDGPRGNLSNMDSSRFSSSKLSGKREKNMPGGEMENKPHTAAANQIHGESVRGVLHSEKKWTNDDVCDEFLQVMVDGCDEVPPQNERAMPSALDCKLIIEDCEIEKLLVDSVQDLQQPVIAESSGVDSNTSSLYDYSSGISLEDGWDNLLNMDVSVASCQVKLSTPHPTRRSSFNWEITKPKQSKAEDKEGSQWDCKKQDQSTTIMEHARIESSSKMASEIPDGGFLDDKSSDSLCLVKYIDSSARPAQDFVNSAEYRSIEGVHHVQSSFPSDGVKGVQLFETPKEVYPEQQSLYVTERNTVAELSPMVLDKIAHWEGLMEGETPGPATGSDWECQSCASELGQQCTLDSSYEGSDVFGEDNLVLEAEEILGRMLITQIVEKTRRGSHIVKNAQMMLATLENDETGNWGDMCMSRVLQTGGREKPGDVPQLAKLPHSYNFAKPETGLTLAEQGAVEMEEDYFFHQLTPQIKDKRVSESLKDRPGKEPGYMVRLNMEQIPLLDLGENSQFLPEGESSGSRDVLHDVACGAQSVETSRDINVRGTIDVNSNENWLLCRDVHDVHKELYGGSGCREDEV</sequence>
<dbReference type="PANTHER" id="PTHR33476:SF22">
    <property type="entry name" value="PROTEIN POLAR LOCALIZATION DURING ASYMMETRIC DIVISION AND REDISTRIBUTION"/>
    <property type="match status" value="1"/>
</dbReference>
<proteinExistence type="predicted"/>
<protein>
    <submittedName>
        <fullName evidence="3">Uncharacterized protein</fullName>
    </submittedName>
</protein>
<feature type="region of interest" description="Disordered" evidence="2">
    <location>
        <begin position="1"/>
        <end position="20"/>
    </location>
</feature>
<feature type="coiled-coil region" evidence="1">
    <location>
        <begin position="668"/>
        <end position="702"/>
    </location>
</feature>
<feature type="compositionally biased region" description="Polar residues" evidence="2">
    <location>
        <begin position="186"/>
        <end position="199"/>
    </location>
</feature>
<evidence type="ECO:0000256" key="2">
    <source>
        <dbReference type="SAM" id="MobiDB-lite"/>
    </source>
</evidence>
<organism evidence="3 4">
    <name type="scientific">Sphagnum troendelagicum</name>
    <dbReference type="NCBI Taxonomy" id="128251"/>
    <lineage>
        <taxon>Eukaryota</taxon>
        <taxon>Viridiplantae</taxon>
        <taxon>Streptophyta</taxon>
        <taxon>Embryophyta</taxon>
        <taxon>Bryophyta</taxon>
        <taxon>Sphagnophytina</taxon>
        <taxon>Sphagnopsida</taxon>
        <taxon>Sphagnales</taxon>
        <taxon>Sphagnaceae</taxon>
        <taxon>Sphagnum</taxon>
    </lineage>
</organism>
<keyword evidence="4" id="KW-1185">Reference proteome</keyword>
<evidence type="ECO:0000313" key="4">
    <source>
        <dbReference type="Proteomes" id="UP001497512"/>
    </source>
</evidence>
<accession>A0ABP0UQT2</accession>
<feature type="compositionally biased region" description="Basic and acidic residues" evidence="2">
    <location>
        <begin position="777"/>
        <end position="792"/>
    </location>
</feature>
<dbReference type="InterPro" id="IPR040348">
    <property type="entry name" value="POLAR-like"/>
</dbReference>
<reference evidence="3" key="1">
    <citation type="submission" date="2024-02" db="EMBL/GenBank/DDBJ databases">
        <authorList>
            <consortium name="ELIXIR-Norway"/>
            <consortium name="Elixir Norway"/>
        </authorList>
    </citation>
    <scope>NUCLEOTIDE SEQUENCE</scope>
</reference>
<evidence type="ECO:0000256" key="1">
    <source>
        <dbReference type="SAM" id="Coils"/>
    </source>
</evidence>
<keyword evidence="1" id="KW-0175">Coiled coil</keyword>
<feature type="compositionally biased region" description="Basic and acidic residues" evidence="2">
    <location>
        <begin position="251"/>
        <end position="269"/>
    </location>
</feature>
<evidence type="ECO:0000313" key="3">
    <source>
        <dbReference type="EMBL" id="CAK9227066.1"/>
    </source>
</evidence>
<feature type="compositionally biased region" description="Basic and acidic residues" evidence="2">
    <location>
        <begin position="938"/>
        <end position="954"/>
    </location>
</feature>
<dbReference type="EMBL" id="OZ019897">
    <property type="protein sequence ID" value="CAK9227066.1"/>
    <property type="molecule type" value="Genomic_DNA"/>
</dbReference>
<feature type="region of interest" description="Disordered" evidence="2">
    <location>
        <begin position="758"/>
        <end position="792"/>
    </location>
</feature>